<dbReference type="GO" id="GO:0005886">
    <property type="term" value="C:plasma membrane"/>
    <property type="evidence" value="ECO:0007669"/>
    <property type="project" value="TreeGrafter"/>
</dbReference>
<evidence type="ECO:0000259" key="3">
    <source>
        <dbReference type="PROSITE" id="PS51382"/>
    </source>
</evidence>
<dbReference type="PANTHER" id="PTHR10783">
    <property type="entry name" value="XENOTROPIC AND POLYTROPIC RETROVIRUS RECEPTOR 1-RELATED"/>
    <property type="match status" value="1"/>
</dbReference>
<dbReference type="GO" id="GO:0005794">
    <property type="term" value="C:Golgi apparatus"/>
    <property type="evidence" value="ECO:0007669"/>
    <property type="project" value="TreeGrafter"/>
</dbReference>
<dbReference type="GO" id="GO:0016036">
    <property type="term" value="P:cellular response to phosphate starvation"/>
    <property type="evidence" value="ECO:0007669"/>
    <property type="project" value="TreeGrafter"/>
</dbReference>
<feature type="region of interest" description="Disordered" evidence="1">
    <location>
        <begin position="36"/>
        <end position="273"/>
    </location>
</feature>
<keyword evidence="2" id="KW-0472">Membrane</keyword>
<dbReference type="AlphaFoldDB" id="A0AAD9CZR2"/>
<sequence length="620" mass="68823">MKFGRYLAENLTPEWKRAYIDYRACKKAIKVIANRLGDGHPDGQVGDEADKSSDGDDGDGGPSAPPRRSLSTRTGPGSTKSGPESGRIGPMSPASGTHPESRGGLGSPANGVARSNTKKTALSPSYGATASSPRNFNARSPVPPPLDLGEPSYSEDSTMKALPLKKSGLGQSSITVEHPTSKSSQDSHQSSDGSGDQGYGLATSDSGQPLTSAGRSAQVKESPKLGKSPRFLQSPRLFAASKNSTPKTALGGRRSLRSNPVGTPRSARDPPPVVRSFDELYETLEDDEKAFFDLLEKELEKVEDFYAARVSEAQRRAHDLRDQLRELAEHRKIFHELYPNGLPDWEVKVGRILPVPGSSTGFGDVARQIRRRLPFGSTEESGTGTTNGRKQTPTGNGVSPHPSDQHADAQEEQRKQKLREAMKNDVEHHTYSPERYSKYKRDLRDASMEFYRQLELIKNYRIMNLTGFRKALKKFEKTTKIHCMELYTDERISKCSFAKGRVVDDLIEQMEQLYTEHFEHGDQKRARDKLRRQQREKTHYFSVFRSGIFLGLAVPPAILALVKACEQETRDLLPGWNGLLQIYGGFYIAVIFALLFQLNLYAYVGARINYEVGLSREELV</sequence>
<keyword evidence="2" id="KW-1133">Transmembrane helix</keyword>
<dbReference type="InterPro" id="IPR004331">
    <property type="entry name" value="SPX_dom"/>
</dbReference>
<name>A0AAD9CZR2_PAPLA</name>
<feature type="transmembrane region" description="Helical" evidence="2">
    <location>
        <begin position="582"/>
        <end position="604"/>
    </location>
</feature>
<accession>A0AAD9CZR2</accession>
<feature type="compositionally biased region" description="Polar residues" evidence="1">
    <location>
        <begin position="113"/>
        <end position="138"/>
    </location>
</feature>
<feature type="compositionally biased region" description="Polar residues" evidence="1">
    <location>
        <begin position="69"/>
        <end position="82"/>
    </location>
</feature>
<dbReference type="PROSITE" id="PS51382">
    <property type="entry name" value="SPX"/>
    <property type="match status" value="1"/>
</dbReference>
<feature type="transmembrane region" description="Helical" evidence="2">
    <location>
        <begin position="540"/>
        <end position="562"/>
    </location>
</feature>
<dbReference type="Proteomes" id="UP001182556">
    <property type="component" value="Unassembled WGS sequence"/>
</dbReference>
<evidence type="ECO:0000313" key="4">
    <source>
        <dbReference type="EMBL" id="KAK1922101.1"/>
    </source>
</evidence>
<dbReference type="CDD" id="cd14475">
    <property type="entry name" value="SPX_SYG1_like"/>
    <property type="match status" value="1"/>
</dbReference>
<evidence type="ECO:0000313" key="5">
    <source>
        <dbReference type="Proteomes" id="UP001182556"/>
    </source>
</evidence>
<proteinExistence type="predicted"/>
<feature type="compositionally biased region" description="Low complexity" evidence="1">
    <location>
        <begin position="376"/>
        <end position="388"/>
    </location>
</feature>
<evidence type="ECO:0000256" key="1">
    <source>
        <dbReference type="SAM" id="MobiDB-lite"/>
    </source>
</evidence>
<gene>
    <name evidence="4" type="ORF">DB88DRAFT_474460</name>
</gene>
<feature type="compositionally biased region" description="Low complexity" evidence="1">
    <location>
        <begin position="181"/>
        <end position="194"/>
    </location>
</feature>
<keyword evidence="2" id="KW-0812">Transmembrane</keyword>
<feature type="region of interest" description="Disordered" evidence="1">
    <location>
        <begin position="373"/>
        <end position="416"/>
    </location>
</feature>
<dbReference type="GO" id="GO:0006817">
    <property type="term" value="P:phosphate ion transport"/>
    <property type="evidence" value="ECO:0007669"/>
    <property type="project" value="TreeGrafter"/>
</dbReference>
<dbReference type="EMBL" id="JAODAN010000009">
    <property type="protein sequence ID" value="KAK1922101.1"/>
    <property type="molecule type" value="Genomic_DNA"/>
</dbReference>
<comment type="caution">
    <text evidence="4">The sequence shown here is derived from an EMBL/GenBank/DDBJ whole genome shotgun (WGS) entry which is preliminary data.</text>
</comment>
<feature type="compositionally biased region" description="Basic and acidic residues" evidence="1">
    <location>
        <begin position="403"/>
        <end position="416"/>
    </location>
</feature>
<dbReference type="GO" id="GO:0000822">
    <property type="term" value="F:inositol hexakisphosphate binding"/>
    <property type="evidence" value="ECO:0007669"/>
    <property type="project" value="TreeGrafter"/>
</dbReference>
<dbReference type="PANTHER" id="PTHR10783:SF103">
    <property type="entry name" value="SOLUTE CARRIER FAMILY 53 MEMBER 1"/>
    <property type="match status" value="1"/>
</dbReference>
<feature type="compositionally biased region" description="Polar residues" evidence="1">
    <location>
        <begin position="203"/>
        <end position="215"/>
    </location>
</feature>
<protein>
    <submittedName>
        <fullName evidence="4">SPX domain-containing protein</fullName>
    </submittedName>
</protein>
<feature type="domain" description="SPX" evidence="3">
    <location>
        <begin position="1"/>
        <end position="489"/>
    </location>
</feature>
<evidence type="ECO:0000256" key="2">
    <source>
        <dbReference type="SAM" id="Phobius"/>
    </source>
</evidence>
<reference evidence="4" key="1">
    <citation type="submission" date="2023-02" db="EMBL/GenBank/DDBJ databases">
        <title>Identification and recombinant expression of a fungal hydrolase from Papiliotrema laurentii that hydrolyzes apple cutin and clears colloidal polyester polyurethane.</title>
        <authorList>
            <consortium name="DOE Joint Genome Institute"/>
            <person name="Roman V.A."/>
            <person name="Bojanowski C."/>
            <person name="Crable B.R."/>
            <person name="Wagner D.N."/>
            <person name="Hung C.S."/>
            <person name="Nadeau L.J."/>
            <person name="Schratz L."/>
            <person name="Haridas S."/>
            <person name="Pangilinan J."/>
            <person name="Lipzen A."/>
            <person name="Na H."/>
            <person name="Yan M."/>
            <person name="Ng V."/>
            <person name="Grigoriev I.V."/>
            <person name="Spatafora J.W."/>
            <person name="Barlow D."/>
            <person name="Biffinger J."/>
            <person name="Kelley-Loughnane N."/>
            <person name="Varaljay V.A."/>
            <person name="Crookes-Goodson W.J."/>
        </authorList>
    </citation>
    <scope>NUCLEOTIDE SEQUENCE</scope>
    <source>
        <strain evidence="4">5307AH</strain>
    </source>
</reference>
<organism evidence="4 5">
    <name type="scientific">Papiliotrema laurentii</name>
    <name type="common">Cryptococcus laurentii</name>
    <dbReference type="NCBI Taxonomy" id="5418"/>
    <lineage>
        <taxon>Eukaryota</taxon>
        <taxon>Fungi</taxon>
        <taxon>Dikarya</taxon>
        <taxon>Basidiomycota</taxon>
        <taxon>Agaricomycotina</taxon>
        <taxon>Tremellomycetes</taxon>
        <taxon>Tremellales</taxon>
        <taxon>Rhynchogastremaceae</taxon>
        <taxon>Papiliotrema</taxon>
    </lineage>
</organism>
<keyword evidence="5" id="KW-1185">Reference proteome</keyword>
<dbReference type="Pfam" id="PF03105">
    <property type="entry name" value="SPX"/>
    <property type="match status" value="1"/>
</dbReference>